<feature type="compositionally biased region" description="Low complexity" evidence="1">
    <location>
        <begin position="137"/>
        <end position="152"/>
    </location>
</feature>
<evidence type="ECO:0000313" key="4">
    <source>
        <dbReference type="RefSeq" id="XP_013865530.1"/>
    </source>
</evidence>
<evidence type="ECO:0000313" key="2">
    <source>
        <dbReference type="Proteomes" id="UP000192220"/>
    </source>
</evidence>
<organism evidence="2 5">
    <name type="scientific">Austrofundulus limnaeus</name>
    <name type="common">Annual killifish</name>
    <dbReference type="NCBI Taxonomy" id="52670"/>
    <lineage>
        <taxon>Eukaryota</taxon>
        <taxon>Metazoa</taxon>
        <taxon>Chordata</taxon>
        <taxon>Craniata</taxon>
        <taxon>Vertebrata</taxon>
        <taxon>Euteleostomi</taxon>
        <taxon>Actinopterygii</taxon>
        <taxon>Neopterygii</taxon>
        <taxon>Teleostei</taxon>
        <taxon>Neoteleostei</taxon>
        <taxon>Acanthomorphata</taxon>
        <taxon>Ovalentaria</taxon>
        <taxon>Atherinomorphae</taxon>
        <taxon>Cyprinodontiformes</taxon>
        <taxon>Rivulidae</taxon>
        <taxon>Austrofundulus</taxon>
    </lineage>
</organism>
<feature type="compositionally biased region" description="Polar residues" evidence="1">
    <location>
        <begin position="84"/>
        <end position="126"/>
    </location>
</feature>
<dbReference type="RefSeq" id="XP_013865529.1">
    <property type="nucleotide sequence ID" value="XM_014010075.1"/>
</dbReference>
<dbReference type="InterPro" id="IPR031518">
    <property type="entry name" value="DUF4693"/>
</dbReference>
<protein>
    <submittedName>
        <fullName evidence="3 4">Uncharacterized protein LOC106518696 isoform X1</fullName>
    </submittedName>
</protein>
<accession>A0A2I4BCQ7</accession>
<evidence type="ECO:0000256" key="1">
    <source>
        <dbReference type="SAM" id="MobiDB-lite"/>
    </source>
</evidence>
<feature type="compositionally biased region" description="Polar residues" evidence="1">
    <location>
        <begin position="201"/>
        <end position="211"/>
    </location>
</feature>
<feature type="region of interest" description="Disordered" evidence="1">
    <location>
        <begin position="84"/>
        <end position="213"/>
    </location>
</feature>
<sequence length="474" mass="51964">MSLISAVERLIKSCKVEQAKLNDSIQHCREILHSITSQPTAESEKSEQAQAVAVDTSPGEKEDIDLLERALEKALRVRTGSQLSKDDCCTNNLSGPRSETNPTTGVLISSAVANEGQTTIRTTSKSARLGRKEHKTSGLSVRSTPSSRSSTSYKPTQPKTVNNRNTIQNRFSSSTRALHHRASRKFQQTVAASAAPDPITTPLSTNKTARSNLARDDDLSRAAAASTPSSNNIVSLSDTDGFGLSILLQQNGLKSDVTTKWKTLRSKQNRLWDKVISLQRKPVPGRSRFMERMRATFPGDWPCGSPDQTRALLDRLAERGLSLGPRSHAEETLARQASDVESELGLQQTAAELQIFADQVQKDWKAWDRWRPEGGCLRPTGANCTLGDGITSPLPLTITYRTEDELQELERLRMRVALLQQDIQIEQVLLDALSSQFASIVPGATHPSPSVLRDMYSLLGEGGERFPAIVLDSA</sequence>
<dbReference type="Pfam" id="PF15764">
    <property type="entry name" value="DUF4693"/>
    <property type="match status" value="1"/>
</dbReference>
<name>A0A2I4BCQ7_AUSLI</name>
<reference evidence="3 4" key="1">
    <citation type="submission" date="2025-04" db="UniProtKB">
        <authorList>
            <consortium name="RefSeq"/>
        </authorList>
    </citation>
    <scope>IDENTIFICATION</scope>
    <source>
        <strain evidence="3 4">Quisiro</strain>
        <tissue evidence="3 4">Liver</tissue>
    </source>
</reference>
<dbReference type="OrthoDB" id="9939072at2759"/>
<feature type="region of interest" description="Disordered" evidence="1">
    <location>
        <begin position="37"/>
        <end position="61"/>
    </location>
</feature>
<dbReference type="AlphaFoldDB" id="A0A2I4BCQ7"/>
<dbReference type="Proteomes" id="UP000192220">
    <property type="component" value="Unplaced"/>
</dbReference>
<proteinExistence type="predicted"/>
<feature type="compositionally biased region" description="Polar residues" evidence="1">
    <location>
        <begin position="153"/>
        <end position="176"/>
    </location>
</feature>
<dbReference type="CTD" id="80178"/>
<dbReference type="PANTHER" id="PTHR14870">
    <property type="entry name" value="TUBULIN EPSILON AND DELTA COMPLEX PROTEIN 2"/>
    <property type="match status" value="1"/>
</dbReference>
<evidence type="ECO:0000313" key="5">
    <source>
        <dbReference type="RefSeq" id="XP_013865531.1"/>
    </source>
</evidence>
<dbReference type="RefSeq" id="XP_013865531.1">
    <property type="nucleotide sequence ID" value="XM_014010077.1"/>
</dbReference>
<dbReference type="RefSeq" id="XP_013865530.1">
    <property type="nucleotide sequence ID" value="XM_014010076.1"/>
</dbReference>
<evidence type="ECO:0000313" key="3">
    <source>
        <dbReference type="RefSeq" id="XP_013865529.1"/>
    </source>
</evidence>
<keyword evidence="2" id="KW-1185">Reference proteome</keyword>
<dbReference type="KEGG" id="alim:106518696"/>
<dbReference type="PANTHER" id="PTHR14870:SF1">
    <property type="entry name" value="TUBULIN EPSILON AND DELTA COMPLEX PROTEIN 2"/>
    <property type="match status" value="1"/>
</dbReference>
<gene>
    <name evidence="3 4 5" type="primary">LOC106518696</name>
</gene>